<dbReference type="RefSeq" id="WP_012291407.1">
    <property type="nucleotide sequence ID" value="NZ_CAWNET010000017.1"/>
</dbReference>
<accession>A0AB73PZQ8</accession>
<sequence length="168" mass="18171">MKLIKIAIILPVLILSGCGILPYHNDFACKLEDGYGKCISSADAYDEAVTGINKGKEITDSGVKDDPKASAAKAATSATAANSSVAYDKYRDRVYQQLTQLIAQPQTPVVKPAKVVRTLIMSYSPSMDGSVAYMPRYVFSMLEGSQFVLTGYQLQQDAQSPEFLMGAK</sequence>
<protein>
    <submittedName>
        <fullName evidence="1">Type IV conjugative transfer system protein TraV</fullName>
    </submittedName>
</protein>
<evidence type="ECO:0000313" key="1">
    <source>
        <dbReference type="EMBL" id="OVZ78413.1"/>
    </source>
</evidence>
<comment type="caution">
    <text evidence="1">The sequence shown here is derived from an EMBL/GenBank/DDBJ whole genome shotgun (WGS) entry which is preliminary data.</text>
</comment>
<evidence type="ECO:0000313" key="2">
    <source>
        <dbReference type="Proteomes" id="UP000195840"/>
    </source>
</evidence>
<reference evidence="1 2" key="1">
    <citation type="submission" date="2017-05" db="EMBL/GenBank/DDBJ databases">
        <title>Whole genome sequencing of Yersinia kristensenii.</title>
        <authorList>
            <person name="Campioni F."/>
        </authorList>
    </citation>
    <scope>NUCLEOTIDE SEQUENCE [LARGE SCALE GENOMIC DNA]</scope>
    <source>
        <strain evidence="1 2">CFSAN060538</strain>
    </source>
</reference>
<dbReference type="Pfam" id="PF09676">
    <property type="entry name" value="TraV"/>
    <property type="match status" value="1"/>
</dbReference>
<dbReference type="InterPro" id="IPR014118">
    <property type="entry name" value="T4SS_TraV"/>
</dbReference>
<name>A0AB73PZQ8_YERKR</name>
<dbReference type="EMBL" id="NHOG01000024">
    <property type="protein sequence ID" value="OVZ78413.1"/>
    <property type="molecule type" value="Genomic_DNA"/>
</dbReference>
<dbReference type="PROSITE" id="PS51257">
    <property type="entry name" value="PROKAR_LIPOPROTEIN"/>
    <property type="match status" value="1"/>
</dbReference>
<organism evidence="1 2">
    <name type="scientific">Yersinia kristensenii</name>
    <dbReference type="NCBI Taxonomy" id="28152"/>
    <lineage>
        <taxon>Bacteria</taxon>
        <taxon>Pseudomonadati</taxon>
        <taxon>Pseudomonadota</taxon>
        <taxon>Gammaproteobacteria</taxon>
        <taxon>Enterobacterales</taxon>
        <taxon>Yersiniaceae</taxon>
        <taxon>Yersinia</taxon>
    </lineage>
</organism>
<gene>
    <name evidence="1" type="ORF">CBW52_18890</name>
</gene>
<dbReference type="Proteomes" id="UP000195840">
    <property type="component" value="Unassembled WGS sequence"/>
</dbReference>
<keyword evidence="2" id="KW-1185">Reference proteome</keyword>
<proteinExistence type="predicted"/>
<dbReference type="AlphaFoldDB" id="A0AB73PZQ8"/>